<comment type="caution">
    <text evidence="1">The sequence shown here is derived from an EMBL/GenBank/DDBJ whole genome shotgun (WGS) entry which is preliminary data.</text>
</comment>
<name>A0A5J5EAZ5_9PEZI</name>
<evidence type="ECO:0000313" key="1">
    <source>
        <dbReference type="EMBL" id="KAA8892612.1"/>
    </source>
</evidence>
<organism evidence="1 2">
    <name type="scientific">Sphaerosporella brunnea</name>
    <dbReference type="NCBI Taxonomy" id="1250544"/>
    <lineage>
        <taxon>Eukaryota</taxon>
        <taxon>Fungi</taxon>
        <taxon>Dikarya</taxon>
        <taxon>Ascomycota</taxon>
        <taxon>Pezizomycotina</taxon>
        <taxon>Pezizomycetes</taxon>
        <taxon>Pezizales</taxon>
        <taxon>Pyronemataceae</taxon>
        <taxon>Sphaerosporella</taxon>
    </lineage>
</organism>
<dbReference type="EMBL" id="VXIS01000673">
    <property type="protein sequence ID" value="KAA8892612.1"/>
    <property type="molecule type" value="Genomic_DNA"/>
</dbReference>
<gene>
    <name evidence="1" type="ORF">FN846DRAFT_896695</name>
</gene>
<evidence type="ECO:0000313" key="2">
    <source>
        <dbReference type="Proteomes" id="UP000326924"/>
    </source>
</evidence>
<dbReference type="InParanoid" id="A0A5J5EAZ5"/>
<dbReference type="Proteomes" id="UP000326924">
    <property type="component" value="Unassembled WGS sequence"/>
</dbReference>
<dbReference type="AlphaFoldDB" id="A0A5J5EAZ5"/>
<reference evidence="1 2" key="1">
    <citation type="submission" date="2019-09" db="EMBL/GenBank/DDBJ databases">
        <title>Draft genome of the ectomycorrhizal ascomycete Sphaerosporella brunnea.</title>
        <authorList>
            <consortium name="DOE Joint Genome Institute"/>
            <person name="Benucci G.M."/>
            <person name="Marozzi G."/>
            <person name="Antonielli L."/>
            <person name="Sanchez S."/>
            <person name="Marco P."/>
            <person name="Wang X."/>
            <person name="Falini L.B."/>
            <person name="Barry K."/>
            <person name="Haridas S."/>
            <person name="Lipzen A."/>
            <person name="Labutti K."/>
            <person name="Grigoriev I.V."/>
            <person name="Murat C."/>
            <person name="Martin F."/>
            <person name="Albertini E."/>
            <person name="Donnini D."/>
            <person name="Bonito G."/>
        </authorList>
    </citation>
    <scope>NUCLEOTIDE SEQUENCE [LARGE SCALE GENOMIC DNA]</scope>
    <source>
        <strain evidence="1 2">Sb_GMNB300</strain>
    </source>
</reference>
<sequence length="208" mass="22840">MTTPVAGPAPDPLRYTSGSIIDADNRLHPYLGMLPAGSREVPNDQRTTEFYNLKTDPSKVSEEELRSKIFYNAALADIELKKAKDQADDKTQERCKPMVGTNPVLASPSAPDPQIFRVKHINLPTYGGDTSVASINDFSTAMKGGVREASTQSLGIEVLLDTKVWSNVAIMQLRNSIKETYPGAFQWANKWTPGVHTTHLHGTNLSRS</sequence>
<keyword evidence="2" id="KW-1185">Reference proteome</keyword>
<protein>
    <submittedName>
        <fullName evidence="1">Uncharacterized protein</fullName>
    </submittedName>
</protein>
<accession>A0A5J5EAZ5</accession>
<proteinExistence type="predicted"/>